<dbReference type="OrthoDB" id="331305at2"/>
<evidence type="ECO:0000313" key="1">
    <source>
        <dbReference type="EMBL" id="TGL06723.1"/>
    </source>
</evidence>
<comment type="caution">
    <text evidence="1">The sequence shown here is derived from an EMBL/GenBank/DDBJ whole genome shotgun (WGS) entry which is preliminary data.</text>
</comment>
<dbReference type="AlphaFoldDB" id="A0A7I0HSK7"/>
<proteinExistence type="predicted"/>
<reference evidence="1 2" key="1">
    <citation type="journal article" date="2019" name="PLoS Negl. Trop. Dis.">
        <title>Revisiting the worldwide diversity of Leptospira species in the environment.</title>
        <authorList>
            <person name="Vincent A.T."/>
            <person name="Schiettekatte O."/>
            <person name="Bourhy P."/>
            <person name="Veyrier F.J."/>
            <person name="Picardeau M."/>
        </authorList>
    </citation>
    <scope>NUCLEOTIDE SEQUENCE [LARGE SCALE GENOMIC DNA]</scope>
    <source>
        <strain evidence="1 2">201800273</strain>
    </source>
</reference>
<protein>
    <submittedName>
        <fullName evidence="1">Uncharacterized protein</fullName>
    </submittedName>
</protein>
<dbReference type="Proteomes" id="UP000297641">
    <property type="component" value="Unassembled WGS sequence"/>
</dbReference>
<accession>A0A7I0HSK7</accession>
<sequence length="138" mass="15302">MFMFTHCVGDLYFDTKNELDSSKVTRDEAVRKFSATLILKRSICPEASDFLLLSAGYFTTRRAIGCTGSKTTEKSQKTLQSCASLSDYVEKKALDVCLGEVLFFPCEQFVRNKPTIFQLNFPVCRGLFGPGGSLGTVI</sequence>
<name>A0A7I0HSK7_9LEPT</name>
<organism evidence="1 2">
    <name type="scientific">Leptospira bouyouniensis</name>
    <dbReference type="NCBI Taxonomy" id="2484911"/>
    <lineage>
        <taxon>Bacteria</taxon>
        <taxon>Pseudomonadati</taxon>
        <taxon>Spirochaetota</taxon>
        <taxon>Spirochaetia</taxon>
        <taxon>Leptospirales</taxon>
        <taxon>Leptospiraceae</taxon>
        <taxon>Leptospira</taxon>
    </lineage>
</organism>
<gene>
    <name evidence="1" type="ORF">EHQ43_08985</name>
</gene>
<evidence type="ECO:0000313" key="2">
    <source>
        <dbReference type="Proteomes" id="UP000297641"/>
    </source>
</evidence>
<dbReference type="EMBL" id="RQFT01000008">
    <property type="protein sequence ID" value="TGL06723.1"/>
    <property type="molecule type" value="Genomic_DNA"/>
</dbReference>